<keyword evidence="19" id="KW-1185">Reference proteome</keyword>
<evidence type="ECO:0000256" key="4">
    <source>
        <dbReference type="ARBA" id="ARBA00011771"/>
    </source>
</evidence>
<feature type="binding site" evidence="14">
    <location>
        <position position="70"/>
    </location>
    <ligand>
        <name>Fe cation</name>
        <dbReference type="ChEBI" id="CHEBI:24875"/>
    </ligand>
</feature>
<keyword evidence="14" id="KW-0408">Iron</keyword>
<name>A0A076VFV1_9GAMM</name>
<reference evidence="17" key="1">
    <citation type="journal article" date="2014" name="ISME J.">
        <title>A novel hydrogen oxidizer amidst the sulfur-oxidizing Thiomicrospira lineage.</title>
        <authorList>
            <person name="Hansen M."/>
            <person name="Perner M."/>
        </authorList>
    </citation>
    <scope>NUCLEOTIDE SEQUENCE</scope>
    <source>
        <strain evidence="17">SP-41</strain>
    </source>
</reference>
<accession>A0A076VFV1</accession>
<keyword evidence="7 14" id="KW-0479">Metal-binding</keyword>
<comment type="function">
    <text evidence="9">This enzyme recycles the H(2) produced by nitrogenase to increase the production of ATP and to protect nitrogenase against inhibition or damage by O(2) under carbon- or phosphate-limited conditions.</text>
</comment>
<gene>
    <name evidence="17" type="primary">hynL</name>
    <name evidence="18" type="ORF">GHNINEIG_02158</name>
</gene>
<dbReference type="EMBL" id="CP032096">
    <property type="protein sequence ID" value="QBZ84083.1"/>
    <property type="molecule type" value="Genomic_DNA"/>
</dbReference>
<dbReference type="PROSITE" id="PS00508">
    <property type="entry name" value="NI_HGENASE_L_2"/>
    <property type="match status" value="1"/>
</dbReference>
<feature type="binding site" evidence="14">
    <location>
        <position position="70"/>
    </location>
    <ligand>
        <name>Ni(2+)</name>
        <dbReference type="ChEBI" id="CHEBI:49786"/>
    </ligand>
</feature>
<dbReference type="InterPro" id="IPR029014">
    <property type="entry name" value="NiFe-Hase_large"/>
</dbReference>
<dbReference type="InterPro" id="IPR018194">
    <property type="entry name" value="Ni-dep_hyd_lsu_Ni_BS"/>
</dbReference>
<dbReference type="InterPro" id="IPR050867">
    <property type="entry name" value="NiFe/NiFeSe_hydrgnase_LSU"/>
</dbReference>
<evidence type="ECO:0000256" key="3">
    <source>
        <dbReference type="ARBA" id="ARBA00009292"/>
    </source>
</evidence>
<feature type="region of interest" description="Disordered" evidence="16">
    <location>
        <begin position="325"/>
        <end position="350"/>
    </location>
</feature>
<keyword evidence="8 15" id="KW-0560">Oxidoreductase</keyword>
<protein>
    <recommendedName>
        <fullName evidence="10">Uptake hydrogenase large subunit</fullName>
        <ecNumber evidence="5">1.12.99.6</ecNumber>
    </recommendedName>
    <alternativeName>
        <fullName evidence="12">Hydrogenlyase</fullName>
    </alternativeName>
    <alternativeName>
        <fullName evidence="11">Membrane-bound hydrogenase large subunit</fullName>
    </alternativeName>
</protein>
<comment type="catalytic activity">
    <reaction evidence="13">
        <text>H2 + A = AH2</text>
        <dbReference type="Rhea" id="RHEA:12116"/>
        <dbReference type="ChEBI" id="CHEBI:13193"/>
        <dbReference type="ChEBI" id="CHEBI:17499"/>
        <dbReference type="ChEBI" id="CHEBI:18276"/>
        <dbReference type="EC" id="1.12.99.6"/>
    </reaction>
</comment>
<feature type="binding site" evidence="14">
    <location>
        <position position="48"/>
    </location>
    <ligand>
        <name>Mg(2+)</name>
        <dbReference type="ChEBI" id="CHEBI:18420"/>
    </ligand>
</feature>
<dbReference type="Gene3D" id="1.10.645.10">
    <property type="entry name" value="Cytochrome-c3 Hydrogenase, chain B"/>
    <property type="match status" value="1"/>
</dbReference>
<evidence type="ECO:0000256" key="16">
    <source>
        <dbReference type="SAM" id="MobiDB-lite"/>
    </source>
</evidence>
<evidence type="ECO:0000256" key="9">
    <source>
        <dbReference type="ARBA" id="ARBA00037655"/>
    </source>
</evidence>
<dbReference type="GO" id="GO:0005886">
    <property type="term" value="C:plasma membrane"/>
    <property type="evidence" value="ECO:0007669"/>
    <property type="project" value="UniProtKB-SubCell"/>
</dbReference>
<evidence type="ECO:0000313" key="17">
    <source>
        <dbReference type="EMBL" id="AIK29457.1"/>
    </source>
</evidence>
<dbReference type="GO" id="GO:0016151">
    <property type="term" value="F:nickel cation binding"/>
    <property type="evidence" value="ECO:0007669"/>
    <property type="project" value="InterPro"/>
</dbReference>
<feature type="binding site" evidence="14">
    <location>
        <position position="542"/>
    </location>
    <ligand>
        <name>Ni(2+)</name>
        <dbReference type="ChEBI" id="CHEBI:49786"/>
    </ligand>
</feature>
<evidence type="ECO:0000313" key="19">
    <source>
        <dbReference type="Proteomes" id="UP000296201"/>
    </source>
</evidence>
<evidence type="ECO:0000256" key="10">
    <source>
        <dbReference type="ARBA" id="ARBA00040803"/>
    </source>
</evidence>
<evidence type="ECO:0000256" key="6">
    <source>
        <dbReference type="ARBA" id="ARBA00022596"/>
    </source>
</evidence>
<dbReference type="EC" id="1.12.99.6" evidence="5"/>
<dbReference type="InterPro" id="IPR001501">
    <property type="entry name" value="Ni-dep_hyd_lsu"/>
</dbReference>
<dbReference type="GO" id="GO:0033748">
    <property type="term" value="F:hydrogenase (acceptor) activity"/>
    <property type="evidence" value="ECO:0007669"/>
    <property type="project" value="UniProtKB-EC"/>
</dbReference>
<dbReference type="PANTHER" id="PTHR42958:SF2">
    <property type="entry name" value="UPTAKE HYDROGENASE LARGE SUBUNIT"/>
    <property type="match status" value="1"/>
</dbReference>
<evidence type="ECO:0000313" key="18">
    <source>
        <dbReference type="EMBL" id="QBZ84083.1"/>
    </source>
</evidence>
<feature type="binding site" evidence="14">
    <location>
        <position position="67"/>
    </location>
    <ligand>
        <name>Ni(2+)</name>
        <dbReference type="ChEBI" id="CHEBI:49786"/>
    </ligand>
</feature>
<evidence type="ECO:0000256" key="13">
    <source>
        <dbReference type="ARBA" id="ARBA00048757"/>
    </source>
</evidence>
<organism evidence="17">
    <name type="scientific">Hydrogenovibrio crunogenus</name>
    <dbReference type="NCBI Taxonomy" id="39765"/>
    <lineage>
        <taxon>Bacteria</taxon>
        <taxon>Pseudomonadati</taxon>
        <taxon>Pseudomonadota</taxon>
        <taxon>Gammaproteobacteria</taxon>
        <taxon>Thiotrichales</taxon>
        <taxon>Piscirickettsiaceae</taxon>
        <taxon>Hydrogenovibrio</taxon>
    </lineage>
</organism>
<dbReference type="AlphaFoldDB" id="A0A076VFV1"/>
<comment type="cofactor">
    <cofactor evidence="14">
        <name>Fe cation</name>
        <dbReference type="ChEBI" id="CHEBI:24875"/>
    </cofactor>
</comment>
<proteinExistence type="inferred from homology"/>
<keyword evidence="6 14" id="KW-0533">Nickel</keyword>
<evidence type="ECO:0000256" key="5">
    <source>
        <dbReference type="ARBA" id="ARBA00012082"/>
    </source>
</evidence>
<feature type="binding site" evidence="14">
    <location>
        <position position="545"/>
    </location>
    <ligand>
        <name>Fe cation</name>
        <dbReference type="ChEBI" id="CHEBI:24875"/>
    </ligand>
</feature>
<dbReference type="FunFam" id="1.10.645.10:FF:000002">
    <property type="entry name" value="Hydrogenase 2 large subunit"/>
    <property type="match status" value="1"/>
</dbReference>
<dbReference type="OrthoDB" id="9761717at2"/>
<evidence type="ECO:0000256" key="1">
    <source>
        <dbReference type="ARBA" id="ARBA00001967"/>
    </source>
</evidence>
<keyword evidence="14" id="KW-0460">Magnesium</keyword>
<dbReference type="PROSITE" id="PS00507">
    <property type="entry name" value="NI_HGENASE_L_1"/>
    <property type="match status" value="1"/>
</dbReference>
<dbReference type="RefSeq" id="WP_135796648.1">
    <property type="nucleotide sequence ID" value="NZ_CP032096.1"/>
</dbReference>
<dbReference type="Pfam" id="PF00374">
    <property type="entry name" value="NiFeSe_Hases"/>
    <property type="match status" value="1"/>
</dbReference>
<feature type="binding site" evidence="14">
    <location>
        <position position="548"/>
    </location>
    <ligand>
        <name>Mg(2+)</name>
        <dbReference type="ChEBI" id="CHEBI:18420"/>
    </ligand>
</feature>
<dbReference type="GO" id="GO:0008901">
    <property type="term" value="F:ferredoxin hydrogenase activity"/>
    <property type="evidence" value="ECO:0007669"/>
    <property type="project" value="InterPro"/>
</dbReference>
<dbReference type="SUPFAM" id="SSF56762">
    <property type="entry name" value="HydB/Nqo4-like"/>
    <property type="match status" value="1"/>
</dbReference>
<comment type="similarity">
    <text evidence="3 15">Belongs to the [NiFe]/[NiFeSe] hydrogenase large subunit family.</text>
</comment>
<dbReference type="Proteomes" id="UP000296201">
    <property type="component" value="Chromosome"/>
</dbReference>
<evidence type="ECO:0000256" key="15">
    <source>
        <dbReference type="RuleBase" id="RU003896"/>
    </source>
</evidence>
<dbReference type="EMBL" id="KJ573630">
    <property type="protein sequence ID" value="AIK29457.1"/>
    <property type="molecule type" value="Genomic_DNA"/>
</dbReference>
<evidence type="ECO:0000256" key="14">
    <source>
        <dbReference type="PIRSR" id="PIRSR601501-1"/>
    </source>
</evidence>
<evidence type="ECO:0000256" key="12">
    <source>
        <dbReference type="ARBA" id="ARBA00042683"/>
    </source>
</evidence>
<evidence type="ECO:0000256" key="8">
    <source>
        <dbReference type="ARBA" id="ARBA00023002"/>
    </source>
</evidence>
<evidence type="ECO:0000256" key="11">
    <source>
        <dbReference type="ARBA" id="ARBA00041237"/>
    </source>
</evidence>
<sequence>MTEATKKQKIVIDPVTRIEGHLRVEIEVDEHNTVTEAWASGQLFRGIETILKGRDPRDTGLIAQRICGVCTNSHYRASISAVENAYDIVPPRNAEIVRNLISLALFVQDHLVHYYHLHSLDYVDVTSALEADCHKASEIAHQWHKHPYNCSQGDLAAVQEKLANFVNAGRLGLFANGYWGHAQYKLSPEENLIHMNHYLEALRIQREVSKAIAIFGGKTPHPQNLVVGGVTSVMDMLNPQRLNDYLFIIKDMQEFLKRAYLPDMKMVVAAYGDNIKAGEGRGHGNFMCSGGYQLSDDEPLFASGIIWGHDFSKTEPFDDTQITEEASRSWYADEAPTSPYDETTEPDYTDMNADGTLKTEGKYSWIKAPRYQGQPMEVGPAARMIIGYVKNAKAVRPYMQHFMDETGLELMDFSSAIGRNAARAVEAEVVCDLIFAFVSELIENIKYYDETTWTKYDFEALPLETKGRAVLEVPRGMLSHFIRIQEAKVKNYQAVVPTTWNASPKDGQGVRGPYEEAIVGLKLADPQQPLEVLRAVHSFDPCLACAVHVIDAQGHTLSEHRVNPIATC</sequence>
<evidence type="ECO:0000256" key="7">
    <source>
        <dbReference type="ARBA" id="ARBA00022723"/>
    </source>
</evidence>
<comment type="subunit">
    <text evidence="4">Heterodimer of a large and a small subunit.</text>
</comment>
<reference evidence="18 19" key="2">
    <citation type="submission" date="2018-08" db="EMBL/GenBank/DDBJ databases">
        <title>Horizontal acquisition of hydrogen conversion ability and other habitat adaptations in Hydrogenovibrio crunogenus strains.</title>
        <authorList>
            <person name="Gonnella G."/>
            <person name="Adam N."/>
            <person name="Perner M."/>
        </authorList>
    </citation>
    <scope>NUCLEOTIDE SEQUENCE [LARGE SCALE GENOMIC DNA]</scope>
    <source>
        <strain evidence="18 19">SP-41</strain>
    </source>
</reference>
<dbReference type="PANTHER" id="PTHR42958">
    <property type="entry name" value="HYDROGENASE-2 LARGE CHAIN"/>
    <property type="match status" value="1"/>
</dbReference>
<evidence type="ECO:0000256" key="2">
    <source>
        <dbReference type="ARBA" id="ARBA00004202"/>
    </source>
</evidence>
<comment type="subcellular location">
    <subcellularLocation>
        <location evidence="2">Cell membrane</location>
        <topology evidence="2">Peripheral membrane protein</topology>
    </subcellularLocation>
</comment>
<comment type="cofactor">
    <cofactor evidence="1 14">
        <name>Ni(2+)</name>
        <dbReference type="ChEBI" id="CHEBI:49786"/>
    </cofactor>
</comment>